<dbReference type="Proteomes" id="UP000267524">
    <property type="component" value="Unassembled WGS sequence"/>
</dbReference>
<comment type="caution">
    <text evidence="6">The sequence shown here is derived from an EMBL/GenBank/DDBJ whole genome shotgun (WGS) entry which is preliminary data.</text>
</comment>
<evidence type="ECO:0000313" key="7">
    <source>
        <dbReference type="Proteomes" id="UP000267524"/>
    </source>
</evidence>
<dbReference type="Pfam" id="PF00027">
    <property type="entry name" value="cNMP_binding"/>
    <property type="match status" value="1"/>
</dbReference>
<dbReference type="AlphaFoldDB" id="A0A3M7LBQ5"/>
<keyword evidence="7" id="KW-1185">Reference proteome</keyword>
<accession>A0A3M7LBQ5</accession>
<evidence type="ECO:0000256" key="3">
    <source>
        <dbReference type="ARBA" id="ARBA00023163"/>
    </source>
</evidence>
<dbReference type="GO" id="GO:0005829">
    <property type="term" value="C:cytosol"/>
    <property type="evidence" value="ECO:0007669"/>
    <property type="project" value="TreeGrafter"/>
</dbReference>
<dbReference type="SUPFAM" id="SSF46785">
    <property type="entry name" value="Winged helix' DNA-binding domain"/>
    <property type="match status" value="1"/>
</dbReference>
<feature type="domain" description="Cyclic nucleotide-binding" evidence="4">
    <location>
        <begin position="18"/>
        <end position="96"/>
    </location>
</feature>
<evidence type="ECO:0000313" key="6">
    <source>
        <dbReference type="EMBL" id="RMZ59485.1"/>
    </source>
</evidence>
<evidence type="ECO:0000256" key="2">
    <source>
        <dbReference type="ARBA" id="ARBA00023125"/>
    </source>
</evidence>
<dbReference type="InterPro" id="IPR014710">
    <property type="entry name" value="RmlC-like_jellyroll"/>
</dbReference>
<dbReference type="InterPro" id="IPR012318">
    <property type="entry name" value="HTH_CRP"/>
</dbReference>
<dbReference type="Gene3D" id="2.60.120.10">
    <property type="entry name" value="Jelly Rolls"/>
    <property type="match status" value="1"/>
</dbReference>
<sequence length="198" mass="23295">MLIDEQFLSSAGAETIQYNNGEYIFHEGNSPRFYYFILEGEVKLNNFNKEGKELILNILTQYQGFGESSLFTERLYTMEAVAVTNCRIMRLCKESFIDRLTHNPQLYLGLCKNLSECMDYQYKMLKNNSSLSPSERIMGIMLHFKSFEEDQFPFSFKIPFTRQQLAGFTGLRVETTIRTIKIMEKDKIVKIKDRKIYF</sequence>
<dbReference type="PANTHER" id="PTHR24567:SF28">
    <property type="entry name" value="LISTERIOLYSIN REGULATORY PROTEIN"/>
    <property type="match status" value="1"/>
</dbReference>
<keyword evidence="1" id="KW-0805">Transcription regulation</keyword>
<reference evidence="6 7" key="1">
    <citation type="submission" date="2018-08" db="EMBL/GenBank/DDBJ databases">
        <title>Chryseobacterium nematophagum: a novel matrix digesting pathogen of nematodes.</title>
        <authorList>
            <person name="Page A."/>
            <person name="Roberts M."/>
            <person name="Felix M.-A."/>
            <person name="Weir W."/>
        </authorList>
    </citation>
    <scope>NUCLEOTIDE SEQUENCE [LARGE SCALE GENOMIC DNA]</scope>
    <source>
        <strain evidence="6 7">JUb275</strain>
    </source>
</reference>
<dbReference type="InterPro" id="IPR018490">
    <property type="entry name" value="cNMP-bd_dom_sf"/>
</dbReference>
<feature type="domain" description="HTH crp-type" evidence="5">
    <location>
        <begin position="131"/>
        <end position="198"/>
    </location>
</feature>
<dbReference type="PROSITE" id="PS50042">
    <property type="entry name" value="CNMP_BINDING_3"/>
    <property type="match status" value="1"/>
</dbReference>
<dbReference type="InterPro" id="IPR050397">
    <property type="entry name" value="Env_Response_Regulators"/>
</dbReference>
<name>A0A3M7LBQ5_9FLAO</name>
<protein>
    <submittedName>
        <fullName evidence="6">Crp/Fnr family transcriptional regulator</fullName>
    </submittedName>
</protein>
<dbReference type="GO" id="GO:0003700">
    <property type="term" value="F:DNA-binding transcription factor activity"/>
    <property type="evidence" value="ECO:0007669"/>
    <property type="project" value="TreeGrafter"/>
</dbReference>
<dbReference type="PROSITE" id="PS51063">
    <property type="entry name" value="HTH_CRP_2"/>
    <property type="match status" value="1"/>
</dbReference>
<evidence type="ECO:0000259" key="4">
    <source>
        <dbReference type="PROSITE" id="PS50042"/>
    </source>
</evidence>
<dbReference type="CDD" id="cd00038">
    <property type="entry name" value="CAP_ED"/>
    <property type="match status" value="1"/>
</dbReference>
<keyword evidence="2" id="KW-0238">DNA-binding</keyword>
<proteinExistence type="predicted"/>
<dbReference type="GO" id="GO:0003677">
    <property type="term" value="F:DNA binding"/>
    <property type="evidence" value="ECO:0007669"/>
    <property type="project" value="UniProtKB-KW"/>
</dbReference>
<dbReference type="PANTHER" id="PTHR24567">
    <property type="entry name" value="CRP FAMILY TRANSCRIPTIONAL REGULATORY PROTEIN"/>
    <property type="match status" value="1"/>
</dbReference>
<dbReference type="EMBL" id="QWIV01000013">
    <property type="protein sequence ID" value="RMZ59485.1"/>
    <property type="molecule type" value="Genomic_DNA"/>
</dbReference>
<keyword evidence="3" id="KW-0804">Transcription</keyword>
<dbReference type="SUPFAM" id="SSF51206">
    <property type="entry name" value="cAMP-binding domain-like"/>
    <property type="match status" value="1"/>
</dbReference>
<gene>
    <name evidence="6" type="ORF">D1632_07560</name>
</gene>
<evidence type="ECO:0000256" key="1">
    <source>
        <dbReference type="ARBA" id="ARBA00023015"/>
    </source>
</evidence>
<dbReference type="RefSeq" id="WP_122546607.1">
    <property type="nucleotide sequence ID" value="NZ_QWIV01000013.1"/>
</dbReference>
<organism evidence="6 7">
    <name type="scientific">Chryseobacterium nematophagum</name>
    <dbReference type="NCBI Taxonomy" id="2305228"/>
    <lineage>
        <taxon>Bacteria</taxon>
        <taxon>Pseudomonadati</taxon>
        <taxon>Bacteroidota</taxon>
        <taxon>Flavobacteriia</taxon>
        <taxon>Flavobacteriales</taxon>
        <taxon>Weeksellaceae</taxon>
        <taxon>Chryseobacterium group</taxon>
        <taxon>Chryseobacterium</taxon>
    </lineage>
</organism>
<dbReference type="SMART" id="SM00100">
    <property type="entry name" value="cNMP"/>
    <property type="match status" value="1"/>
</dbReference>
<dbReference type="InterPro" id="IPR000595">
    <property type="entry name" value="cNMP-bd_dom"/>
</dbReference>
<evidence type="ECO:0000259" key="5">
    <source>
        <dbReference type="PROSITE" id="PS51063"/>
    </source>
</evidence>
<dbReference type="Pfam" id="PF13545">
    <property type="entry name" value="HTH_Crp_2"/>
    <property type="match status" value="1"/>
</dbReference>
<dbReference type="InterPro" id="IPR036390">
    <property type="entry name" value="WH_DNA-bd_sf"/>
</dbReference>